<dbReference type="AlphaFoldDB" id="A0A8H7BKF6"/>
<dbReference type="Pfam" id="PF00173">
    <property type="entry name" value="Cyt-b5"/>
    <property type="match status" value="1"/>
</dbReference>
<gene>
    <name evidence="3" type="ORF">EC973_004275</name>
</gene>
<dbReference type="SUPFAM" id="SSF55856">
    <property type="entry name" value="Cytochrome b5-like heme/steroid binding domain"/>
    <property type="match status" value="1"/>
</dbReference>
<sequence length="110" mass="11918">MSIPAPKDTPITVSELAKHNGTDPALPIYVAIKGDVFDVSSKADVYGKGCGYNVFTGKDASKALGKSSLKIEDCVPDTTELTAEEQQTLDKWHKFFSDRYPIVGKVVPDN</sequence>
<dbReference type="InterPro" id="IPR050577">
    <property type="entry name" value="MAPR/NEUFC/NENF-like"/>
</dbReference>
<name>A0A8H7BKF6_9FUNG</name>
<dbReference type="Gene3D" id="3.10.120.10">
    <property type="entry name" value="Cytochrome b5-like heme/steroid binding domain"/>
    <property type="match status" value="1"/>
</dbReference>
<dbReference type="FunFam" id="3.10.120.10:FF:000003">
    <property type="entry name" value="membrane-associated progesterone receptor component 1"/>
    <property type="match status" value="1"/>
</dbReference>
<dbReference type="EMBL" id="JABAYA010000241">
    <property type="protein sequence ID" value="KAF7721713.1"/>
    <property type="molecule type" value="Genomic_DNA"/>
</dbReference>
<evidence type="ECO:0000313" key="3">
    <source>
        <dbReference type="EMBL" id="KAF7721713.1"/>
    </source>
</evidence>
<dbReference type="Proteomes" id="UP000605846">
    <property type="component" value="Unassembled WGS sequence"/>
</dbReference>
<dbReference type="InterPro" id="IPR036400">
    <property type="entry name" value="Cyt_B5-like_heme/steroid_sf"/>
</dbReference>
<proteinExistence type="inferred from homology"/>
<evidence type="ECO:0000259" key="2">
    <source>
        <dbReference type="SMART" id="SM01117"/>
    </source>
</evidence>
<evidence type="ECO:0000313" key="4">
    <source>
        <dbReference type="Proteomes" id="UP000605846"/>
    </source>
</evidence>
<dbReference type="GO" id="GO:0020037">
    <property type="term" value="F:heme binding"/>
    <property type="evidence" value="ECO:0007669"/>
    <property type="project" value="UniProtKB-ARBA"/>
</dbReference>
<comment type="similarity">
    <text evidence="1">Belongs to the cytochrome b5 family. MAPR subfamily.</text>
</comment>
<dbReference type="PANTHER" id="PTHR10281:SF115">
    <property type="entry name" value="BINDING PROTEIN, PUTATIVE (AFU_ORTHOLOGUE AFUA_4G06240)-RELATED"/>
    <property type="match status" value="1"/>
</dbReference>
<comment type="caution">
    <text evidence="3">The sequence shown here is derived from an EMBL/GenBank/DDBJ whole genome shotgun (WGS) entry which is preliminary data.</text>
</comment>
<organism evidence="3 4">
    <name type="scientific">Apophysomyces ossiformis</name>
    <dbReference type="NCBI Taxonomy" id="679940"/>
    <lineage>
        <taxon>Eukaryota</taxon>
        <taxon>Fungi</taxon>
        <taxon>Fungi incertae sedis</taxon>
        <taxon>Mucoromycota</taxon>
        <taxon>Mucoromycotina</taxon>
        <taxon>Mucoromycetes</taxon>
        <taxon>Mucorales</taxon>
        <taxon>Mucorineae</taxon>
        <taxon>Mucoraceae</taxon>
        <taxon>Apophysomyces</taxon>
    </lineage>
</organism>
<reference evidence="3" key="1">
    <citation type="submission" date="2020-01" db="EMBL/GenBank/DDBJ databases">
        <title>Genome Sequencing of Three Apophysomyces-Like Fungal Strains Confirms a Novel Fungal Genus in the Mucoromycota with divergent Burkholderia-like Endosymbiotic Bacteria.</title>
        <authorList>
            <person name="Stajich J.E."/>
            <person name="Macias A.M."/>
            <person name="Carter-House D."/>
            <person name="Lovett B."/>
            <person name="Kasson L.R."/>
            <person name="Berry K."/>
            <person name="Grigoriev I."/>
            <person name="Chang Y."/>
            <person name="Spatafora J."/>
            <person name="Kasson M.T."/>
        </authorList>
    </citation>
    <scope>NUCLEOTIDE SEQUENCE</scope>
    <source>
        <strain evidence="3">NRRL A-21654</strain>
    </source>
</reference>
<dbReference type="GO" id="GO:0016020">
    <property type="term" value="C:membrane"/>
    <property type="evidence" value="ECO:0007669"/>
    <property type="project" value="TreeGrafter"/>
</dbReference>
<dbReference type="SMART" id="SM01117">
    <property type="entry name" value="Cyt-b5"/>
    <property type="match status" value="1"/>
</dbReference>
<dbReference type="PANTHER" id="PTHR10281">
    <property type="entry name" value="MEMBRANE-ASSOCIATED PROGESTERONE RECEPTOR COMPONENT-RELATED"/>
    <property type="match status" value="1"/>
</dbReference>
<dbReference type="GO" id="GO:0005783">
    <property type="term" value="C:endoplasmic reticulum"/>
    <property type="evidence" value="ECO:0007669"/>
    <property type="project" value="TreeGrafter"/>
</dbReference>
<dbReference type="OrthoDB" id="899at2759"/>
<keyword evidence="4" id="KW-1185">Reference proteome</keyword>
<accession>A0A8H7BKF6</accession>
<evidence type="ECO:0000256" key="1">
    <source>
        <dbReference type="ARBA" id="ARBA00038357"/>
    </source>
</evidence>
<protein>
    <recommendedName>
        <fullName evidence="2">Cytochrome b5 heme-binding domain-containing protein</fullName>
    </recommendedName>
</protein>
<feature type="domain" description="Cytochrome b5 heme-binding" evidence="2">
    <location>
        <begin position="11"/>
        <end position="107"/>
    </location>
</feature>
<dbReference type="InterPro" id="IPR001199">
    <property type="entry name" value="Cyt_B5-like_heme/steroid-bd"/>
</dbReference>